<proteinExistence type="predicted"/>
<comment type="caution">
    <text evidence="1">The sequence shown here is derived from an EMBL/GenBank/DDBJ whole genome shotgun (WGS) entry which is preliminary data.</text>
</comment>
<accession>A0ABD3QSP2</accession>
<protein>
    <submittedName>
        <fullName evidence="1">Uncharacterized protein</fullName>
    </submittedName>
</protein>
<evidence type="ECO:0000313" key="2">
    <source>
        <dbReference type="Proteomes" id="UP001530400"/>
    </source>
</evidence>
<sequence>MPLIQRRVIHFIMNQQREQISKAGRQLSNNSDAGAQLVASQIQTKKELKTKLKFQRRVHKLETRIAHAISRKDPVVEHQARKDLDDLLRTRNDSLILNTCCMSRITDSSTTSVDARRSAAIEEVTQIFRQLLTSLDQKSRESVQDGSLKQIQNSKARNLLRHMTKGTQDIDMFQDVEALRGYVRKKFHGRALIVNSLGNITPESLQMAPGIDGVNEEYRLQYQKQRELIDMCYDMLLSIQHVCSIGCGPGNDAVGLIAFLRSRLSNESKGYETGRKLSEVMLLDFAIEEWKEAALNDLVHILQPQYVRKIICQSCDVTKPIITNHDDKESAESKDEVNNPCIAEFVQRADIFLTSYLLSETHHKWDLFFVQLVELAPVGALFYFSEPMAWQLHRLIRMSTPSSSDDTAAVDLEKESQVEDLTPLQSLNFVWIDSSMHYPEMQQMEGRAGGPAILLAIKL</sequence>
<dbReference type="AlphaFoldDB" id="A0ABD3QSP2"/>
<organism evidence="1 2">
    <name type="scientific">Cyclotella atomus</name>
    <dbReference type="NCBI Taxonomy" id="382360"/>
    <lineage>
        <taxon>Eukaryota</taxon>
        <taxon>Sar</taxon>
        <taxon>Stramenopiles</taxon>
        <taxon>Ochrophyta</taxon>
        <taxon>Bacillariophyta</taxon>
        <taxon>Coscinodiscophyceae</taxon>
        <taxon>Thalassiosirophycidae</taxon>
        <taxon>Stephanodiscales</taxon>
        <taxon>Stephanodiscaceae</taxon>
        <taxon>Cyclotella</taxon>
    </lineage>
</organism>
<dbReference type="Proteomes" id="UP001530400">
    <property type="component" value="Unassembled WGS sequence"/>
</dbReference>
<gene>
    <name evidence="1" type="ORF">ACHAWO_010390</name>
</gene>
<keyword evidence="2" id="KW-1185">Reference proteome</keyword>
<reference evidence="1 2" key="1">
    <citation type="submission" date="2024-10" db="EMBL/GenBank/DDBJ databases">
        <title>Updated reference genomes for cyclostephanoid diatoms.</title>
        <authorList>
            <person name="Roberts W.R."/>
            <person name="Alverson A.J."/>
        </authorList>
    </citation>
    <scope>NUCLEOTIDE SEQUENCE [LARGE SCALE GENOMIC DNA]</scope>
    <source>
        <strain evidence="1 2">AJA010-31</strain>
    </source>
</reference>
<evidence type="ECO:0000313" key="1">
    <source>
        <dbReference type="EMBL" id="KAL3802891.1"/>
    </source>
</evidence>
<dbReference type="EMBL" id="JALLPJ020000084">
    <property type="protein sequence ID" value="KAL3802891.1"/>
    <property type="molecule type" value="Genomic_DNA"/>
</dbReference>
<name>A0ABD3QSP2_9STRA</name>